<keyword evidence="2" id="KW-1185">Reference proteome</keyword>
<dbReference type="AlphaFoldDB" id="A0A368HKA7"/>
<evidence type="ECO:0000313" key="1">
    <source>
        <dbReference type="EMBL" id="RCN58577.1"/>
    </source>
</evidence>
<sequence>MMDKMAIDRYFAATPAIAMLCSQNGWPDNDSLTVEILEQDEGSALCGVAFEEILVEGAGCVAGRIPCWGRFRVQWDAAGQITHATRVI</sequence>
<organism evidence="1 2">
    <name type="scientific">Acidiferrobacter thiooxydans</name>
    <dbReference type="NCBI Taxonomy" id="163359"/>
    <lineage>
        <taxon>Bacteria</taxon>
        <taxon>Pseudomonadati</taxon>
        <taxon>Pseudomonadota</taxon>
        <taxon>Gammaproteobacteria</taxon>
        <taxon>Acidiferrobacterales</taxon>
        <taxon>Acidiferrobacteraceae</taxon>
        <taxon>Acidiferrobacter</taxon>
    </lineage>
</organism>
<evidence type="ECO:0000313" key="2">
    <source>
        <dbReference type="Proteomes" id="UP000253250"/>
    </source>
</evidence>
<protein>
    <submittedName>
        <fullName evidence="1">Uncharacterized protein</fullName>
    </submittedName>
</protein>
<dbReference type="OrthoDB" id="5797224at2"/>
<dbReference type="EMBL" id="PSYR01000001">
    <property type="protein sequence ID" value="RCN58577.1"/>
    <property type="molecule type" value="Genomic_DNA"/>
</dbReference>
<dbReference type="RefSeq" id="WP_114282221.1">
    <property type="nucleotide sequence ID" value="NZ_CP080624.1"/>
</dbReference>
<proteinExistence type="predicted"/>
<name>A0A368HKA7_9GAMM</name>
<comment type="caution">
    <text evidence="1">The sequence shown here is derived from an EMBL/GenBank/DDBJ whole genome shotgun (WGS) entry which is preliminary data.</text>
</comment>
<reference evidence="1 2" key="1">
    <citation type="submission" date="2018-02" db="EMBL/GenBank/DDBJ databases">
        <title>Insights into the biology of acidophilic members of the Acidiferrobacteraceae family derived from comparative genomic analyses.</title>
        <authorList>
            <person name="Issotta F."/>
            <person name="Thyssen C."/>
            <person name="Mena C."/>
            <person name="Moya A."/>
            <person name="Bellenberg S."/>
            <person name="Sproer C."/>
            <person name="Covarrubias P.C."/>
            <person name="Sand W."/>
            <person name="Quatrini R."/>
            <person name="Vera M."/>
        </authorList>
    </citation>
    <scope>NUCLEOTIDE SEQUENCE [LARGE SCALE GENOMIC DNA]</scope>
    <source>
        <strain evidence="2">m-1</strain>
    </source>
</reference>
<accession>A0A368HKA7</accession>
<dbReference type="Proteomes" id="UP000253250">
    <property type="component" value="Unassembled WGS sequence"/>
</dbReference>
<gene>
    <name evidence="1" type="ORF">C4900_01960</name>
</gene>